<reference evidence="1" key="1">
    <citation type="journal article" date="2014" name="Front. Microbiol.">
        <title>High frequency of phylogenetically diverse reductive dehalogenase-homologous genes in deep subseafloor sedimentary metagenomes.</title>
        <authorList>
            <person name="Kawai M."/>
            <person name="Futagami T."/>
            <person name="Toyoda A."/>
            <person name="Takaki Y."/>
            <person name="Nishi S."/>
            <person name="Hori S."/>
            <person name="Arai W."/>
            <person name="Tsubouchi T."/>
            <person name="Morono Y."/>
            <person name="Uchiyama I."/>
            <person name="Ito T."/>
            <person name="Fujiyama A."/>
            <person name="Inagaki F."/>
            <person name="Takami H."/>
        </authorList>
    </citation>
    <scope>NUCLEOTIDE SEQUENCE</scope>
    <source>
        <strain evidence="1">Expedition CK06-06</strain>
    </source>
</reference>
<evidence type="ECO:0000313" key="1">
    <source>
        <dbReference type="EMBL" id="GAI07096.1"/>
    </source>
</evidence>
<comment type="caution">
    <text evidence="1">The sequence shown here is derived from an EMBL/GenBank/DDBJ whole genome shotgun (WGS) entry which is preliminary data.</text>
</comment>
<dbReference type="EMBL" id="BARV01012716">
    <property type="protein sequence ID" value="GAI07096.1"/>
    <property type="molecule type" value="Genomic_DNA"/>
</dbReference>
<gene>
    <name evidence="1" type="ORF">S06H3_23411</name>
</gene>
<accession>X1LMQ4</accession>
<protein>
    <submittedName>
        <fullName evidence="1">Uncharacterized protein</fullName>
    </submittedName>
</protein>
<name>X1LMQ4_9ZZZZ</name>
<dbReference type="AlphaFoldDB" id="X1LMQ4"/>
<organism evidence="1">
    <name type="scientific">marine sediment metagenome</name>
    <dbReference type="NCBI Taxonomy" id="412755"/>
    <lineage>
        <taxon>unclassified sequences</taxon>
        <taxon>metagenomes</taxon>
        <taxon>ecological metagenomes</taxon>
    </lineage>
</organism>
<proteinExistence type="predicted"/>
<sequence>IDVLSDRSIPLADGPIFEARLTWDEKGDDAAVDTVFGLANASHTTDADSITESVFFSNNGGDTAINCESDDGTTEVNATDSTVVLVEDTSQLFWIDSRDPDDCHLYIDCVEVLASTTFDISAATGPMKALVLTEKSAGAHVPSILLDFMRLRSTDLS</sequence>
<feature type="non-terminal residue" evidence="1">
    <location>
        <position position="1"/>
    </location>
</feature>